<dbReference type="RefSeq" id="WP_186900843.1">
    <property type="nucleotide sequence ID" value="NZ_JACOOT010000006.1"/>
</dbReference>
<evidence type="ECO:0000313" key="1">
    <source>
        <dbReference type="EMBL" id="MBC5650049.1"/>
    </source>
</evidence>
<proteinExistence type="predicted"/>
<sequence length="167" mass="19690">MENHLCVLLREAKYDPKKMEQLISLFSPLIKKYAGKLFYMDAEDAEQEMKLAFLIAVHSMSYYNSEVECVSYIRNGLYRRFCALCRGNYQNSEEATEDAKLCEYGFTKKYDDVETLFDYEMLLTNKPIVYSRIFRLLLAGYSDKEIGEILHCSKQYVNRIKKKIKAF</sequence>
<dbReference type="EMBL" id="JACOOT010000006">
    <property type="protein sequence ID" value="MBC5650049.1"/>
    <property type="molecule type" value="Genomic_DNA"/>
</dbReference>
<reference evidence="1 2" key="1">
    <citation type="submission" date="2020-08" db="EMBL/GenBank/DDBJ databases">
        <title>Genome public.</title>
        <authorList>
            <person name="Liu C."/>
            <person name="Sun Q."/>
        </authorList>
    </citation>
    <scope>NUCLEOTIDE SEQUENCE [LARGE SCALE GENOMIC DNA]</scope>
    <source>
        <strain evidence="1 2">BX17</strain>
    </source>
</reference>
<gene>
    <name evidence="1" type="ORF">H8S54_02650</name>
</gene>
<comment type="caution">
    <text evidence="1">The sequence shown here is derived from an EMBL/GenBank/DDBJ whole genome shotgun (WGS) entry which is preliminary data.</text>
</comment>
<organism evidence="1 2">
    <name type="scientific">Blautia segnis</name>
    <dbReference type="NCBI Taxonomy" id="2763030"/>
    <lineage>
        <taxon>Bacteria</taxon>
        <taxon>Bacillati</taxon>
        <taxon>Bacillota</taxon>
        <taxon>Clostridia</taxon>
        <taxon>Lachnospirales</taxon>
        <taxon>Lachnospiraceae</taxon>
        <taxon>Blautia</taxon>
    </lineage>
</organism>
<keyword evidence="2" id="KW-1185">Reference proteome</keyword>
<name>A0A8I0A7S9_9FIRM</name>
<protein>
    <submittedName>
        <fullName evidence="1">Sigma-70 family RNA polymerase sigma factor</fullName>
    </submittedName>
</protein>
<accession>A0A8I0A7S9</accession>
<dbReference type="Proteomes" id="UP000652847">
    <property type="component" value="Unassembled WGS sequence"/>
</dbReference>
<evidence type="ECO:0000313" key="2">
    <source>
        <dbReference type="Proteomes" id="UP000652847"/>
    </source>
</evidence>
<dbReference type="AlphaFoldDB" id="A0A8I0A7S9"/>